<dbReference type="AlphaFoldDB" id="A0A8H4A687"/>
<dbReference type="GO" id="GO:0005819">
    <property type="term" value="C:spindle"/>
    <property type="evidence" value="ECO:0007669"/>
    <property type="project" value="TreeGrafter"/>
</dbReference>
<dbReference type="PANTHER" id="PTHR13041">
    <property type="entry name" value="JTB PROTEIN-RELATED"/>
    <property type="match status" value="1"/>
</dbReference>
<dbReference type="PANTHER" id="PTHR13041:SF3">
    <property type="entry name" value="PROTEIN JTB"/>
    <property type="match status" value="1"/>
</dbReference>
<feature type="transmembrane region" description="Helical" evidence="1">
    <location>
        <begin position="147"/>
        <end position="167"/>
    </location>
</feature>
<dbReference type="InterPro" id="IPR008657">
    <property type="entry name" value="JTB"/>
</dbReference>
<dbReference type="EMBL" id="WTPW01001339">
    <property type="protein sequence ID" value="KAF0441494.1"/>
    <property type="molecule type" value="Genomic_DNA"/>
</dbReference>
<keyword evidence="2" id="KW-0808">Transferase</keyword>
<keyword evidence="1" id="KW-1133">Transmembrane helix</keyword>
<keyword evidence="3" id="KW-1185">Reference proteome</keyword>
<sequence>MDTKTVTKNDSTWQLSVSIMKKFLFLIMFLCLILQILMVDITSGNNINSRDDQQISPHSKLTESPIQEQNLSASKNYDCVATGECTCELVGECEPCDKLDSAALDYCKQYGNREEIKCKWNGTPKNGSNLPEYRPCRRVKRLERAKYFEFQFVSAFIAFISCTILIYRRHKLTADGYRRLARRIGETNENRKFDMR</sequence>
<dbReference type="GO" id="GO:0016740">
    <property type="term" value="F:transferase activity"/>
    <property type="evidence" value="ECO:0007669"/>
    <property type="project" value="UniProtKB-KW"/>
</dbReference>
<dbReference type="GO" id="GO:0000281">
    <property type="term" value="P:mitotic cytokinesis"/>
    <property type="evidence" value="ECO:0007669"/>
    <property type="project" value="TreeGrafter"/>
</dbReference>
<dbReference type="Pfam" id="PF05439">
    <property type="entry name" value="JTB"/>
    <property type="match status" value="1"/>
</dbReference>
<reference evidence="2 3" key="1">
    <citation type="journal article" date="2019" name="Environ. Microbiol.">
        <title>At the nexus of three kingdoms: the genome of the mycorrhizal fungus Gigaspora margarita provides insights into plant, endobacterial and fungal interactions.</title>
        <authorList>
            <person name="Venice F."/>
            <person name="Ghignone S."/>
            <person name="Salvioli di Fossalunga A."/>
            <person name="Amselem J."/>
            <person name="Novero M."/>
            <person name="Xianan X."/>
            <person name="Sedzielewska Toro K."/>
            <person name="Morin E."/>
            <person name="Lipzen A."/>
            <person name="Grigoriev I.V."/>
            <person name="Henrissat B."/>
            <person name="Martin F.M."/>
            <person name="Bonfante P."/>
        </authorList>
    </citation>
    <scope>NUCLEOTIDE SEQUENCE [LARGE SCALE GENOMIC DNA]</scope>
    <source>
        <strain evidence="2 3">BEG34</strain>
    </source>
</reference>
<protein>
    <submittedName>
        <fullName evidence="2">N-alpha-acetyltransferase 30, NatC catalytic subunit</fullName>
    </submittedName>
</protein>
<keyword evidence="1" id="KW-0472">Membrane</keyword>
<dbReference type="GO" id="GO:0016020">
    <property type="term" value="C:membrane"/>
    <property type="evidence" value="ECO:0007669"/>
    <property type="project" value="InterPro"/>
</dbReference>
<evidence type="ECO:0000256" key="1">
    <source>
        <dbReference type="SAM" id="Phobius"/>
    </source>
</evidence>
<name>A0A8H4A687_GIGMA</name>
<dbReference type="GO" id="GO:0030496">
    <property type="term" value="C:midbody"/>
    <property type="evidence" value="ECO:0007669"/>
    <property type="project" value="TreeGrafter"/>
</dbReference>
<keyword evidence="1" id="KW-0812">Transmembrane</keyword>
<organism evidence="2 3">
    <name type="scientific">Gigaspora margarita</name>
    <dbReference type="NCBI Taxonomy" id="4874"/>
    <lineage>
        <taxon>Eukaryota</taxon>
        <taxon>Fungi</taxon>
        <taxon>Fungi incertae sedis</taxon>
        <taxon>Mucoromycota</taxon>
        <taxon>Glomeromycotina</taxon>
        <taxon>Glomeromycetes</taxon>
        <taxon>Diversisporales</taxon>
        <taxon>Gigasporaceae</taxon>
        <taxon>Gigaspora</taxon>
    </lineage>
</organism>
<gene>
    <name evidence="2" type="ORF">F8M41_003802</name>
</gene>
<dbReference type="GO" id="GO:0005737">
    <property type="term" value="C:cytoplasm"/>
    <property type="evidence" value="ECO:0007669"/>
    <property type="project" value="TreeGrafter"/>
</dbReference>
<accession>A0A8H4A687</accession>
<dbReference type="OrthoDB" id="2245086at2759"/>
<comment type="caution">
    <text evidence="2">The sequence shown here is derived from an EMBL/GenBank/DDBJ whole genome shotgun (WGS) entry which is preliminary data.</text>
</comment>
<evidence type="ECO:0000313" key="2">
    <source>
        <dbReference type="EMBL" id="KAF0441494.1"/>
    </source>
</evidence>
<evidence type="ECO:0000313" key="3">
    <source>
        <dbReference type="Proteomes" id="UP000439903"/>
    </source>
</evidence>
<feature type="transmembrane region" description="Helical" evidence="1">
    <location>
        <begin position="23"/>
        <end position="41"/>
    </location>
</feature>
<proteinExistence type="predicted"/>
<dbReference type="Proteomes" id="UP000439903">
    <property type="component" value="Unassembled WGS sequence"/>
</dbReference>